<comment type="caution">
    <text evidence="2">The sequence shown here is derived from an EMBL/GenBank/DDBJ whole genome shotgun (WGS) entry which is preliminary data.</text>
</comment>
<dbReference type="Proteomes" id="UP000006222">
    <property type="component" value="Unassembled WGS sequence"/>
</dbReference>
<dbReference type="EMBL" id="AFAR01000026">
    <property type="protein sequence ID" value="EGF29495.1"/>
    <property type="molecule type" value="Genomic_DNA"/>
</dbReference>
<evidence type="ECO:0000256" key="1">
    <source>
        <dbReference type="SAM" id="MobiDB-lite"/>
    </source>
</evidence>
<evidence type="ECO:0000313" key="2">
    <source>
        <dbReference type="EMBL" id="EGF29495.1"/>
    </source>
</evidence>
<evidence type="ECO:0000313" key="3">
    <source>
        <dbReference type="Proteomes" id="UP000006222"/>
    </source>
</evidence>
<feature type="compositionally biased region" description="Basic and acidic residues" evidence="1">
    <location>
        <begin position="8"/>
        <end position="20"/>
    </location>
</feature>
<name>F2ALG8_RHOBT</name>
<proteinExistence type="predicted"/>
<sequence>MTVATGGRADDHQLHSEKAHPTVQIAILQVAAQTRCQPHWTLGQNSETARSAQSRNQLW</sequence>
<reference evidence="2 3" key="1">
    <citation type="journal article" date="2013" name="Mar. Genomics">
        <title>Expression of sulfatases in Rhodopirellula baltica and the diversity of sulfatases in the genus Rhodopirellula.</title>
        <authorList>
            <person name="Wegner C.E."/>
            <person name="Richter-Heitmann T."/>
            <person name="Klindworth A."/>
            <person name="Klockow C."/>
            <person name="Richter M."/>
            <person name="Achstetter T."/>
            <person name="Glockner F.O."/>
            <person name="Harder J."/>
        </authorList>
    </citation>
    <scope>NUCLEOTIDE SEQUENCE [LARGE SCALE GENOMIC DNA]</scope>
    <source>
        <strain evidence="2 3">WH47</strain>
    </source>
</reference>
<gene>
    <name evidence="2" type="ORF">RBWH47_04504</name>
</gene>
<feature type="region of interest" description="Disordered" evidence="1">
    <location>
        <begin position="40"/>
        <end position="59"/>
    </location>
</feature>
<protein>
    <submittedName>
        <fullName evidence="2">Uncharacterized protein</fullName>
    </submittedName>
</protein>
<accession>F2ALG8</accession>
<organism evidence="2 3">
    <name type="scientific">Rhodopirellula baltica WH47</name>
    <dbReference type="NCBI Taxonomy" id="991778"/>
    <lineage>
        <taxon>Bacteria</taxon>
        <taxon>Pseudomonadati</taxon>
        <taxon>Planctomycetota</taxon>
        <taxon>Planctomycetia</taxon>
        <taxon>Pirellulales</taxon>
        <taxon>Pirellulaceae</taxon>
        <taxon>Rhodopirellula</taxon>
    </lineage>
</organism>
<feature type="region of interest" description="Disordered" evidence="1">
    <location>
        <begin position="1"/>
        <end position="20"/>
    </location>
</feature>
<dbReference type="AlphaFoldDB" id="F2ALG8"/>